<gene>
    <name evidence="1" type="ORF">MLD38_021003</name>
</gene>
<comment type="caution">
    <text evidence="1">The sequence shown here is derived from an EMBL/GenBank/DDBJ whole genome shotgun (WGS) entry which is preliminary data.</text>
</comment>
<dbReference type="Proteomes" id="UP001057402">
    <property type="component" value="Chromosome 6"/>
</dbReference>
<evidence type="ECO:0000313" key="1">
    <source>
        <dbReference type="EMBL" id="KAI4364973.1"/>
    </source>
</evidence>
<evidence type="ECO:0000313" key="2">
    <source>
        <dbReference type="Proteomes" id="UP001057402"/>
    </source>
</evidence>
<reference evidence="2" key="1">
    <citation type="journal article" date="2023" name="Front. Plant Sci.">
        <title>Chromosomal-level genome assembly of Melastoma candidum provides insights into trichome evolution.</title>
        <authorList>
            <person name="Zhong Y."/>
            <person name="Wu W."/>
            <person name="Sun C."/>
            <person name="Zou P."/>
            <person name="Liu Y."/>
            <person name="Dai S."/>
            <person name="Zhou R."/>
        </authorList>
    </citation>
    <scope>NUCLEOTIDE SEQUENCE [LARGE SCALE GENOMIC DNA]</scope>
</reference>
<proteinExistence type="predicted"/>
<protein>
    <submittedName>
        <fullName evidence="1">Uncharacterized protein</fullName>
    </submittedName>
</protein>
<keyword evidence="2" id="KW-1185">Reference proteome</keyword>
<accession>A0ACB9QMT4</accession>
<name>A0ACB9QMT4_9MYRT</name>
<organism evidence="1 2">
    <name type="scientific">Melastoma candidum</name>
    <dbReference type="NCBI Taxonomy" id="119954"/>
    <lineage>
        <taxon>Eukaryota</taxon>
        <taxon>Viridiplantae</taxon>
        <taxon>Streptophyta</taxon>
        <taxon>Embryophyta</taxon>
        <taxon>Tracheophyta</taxon>
        <taxon>Spermatophyta</taxon>
        <taxon>Magnoliopsida</taxon>
        <taxon>eudicotyledons</taxon>
        <taxon>Gunneridae</taxon>
        <taxon>Pentapetalae</taxon>
        <taxon>rosids</taxon>
        <taxon>malvids</taxon>
        <taxon>Myrtales</taxon>
        <taxon>Melastomataceae</taxon>
        <taxon>Melastomatoideae</taxon>
        <taxon>Melastomateae</taxon>
        <taxon>Melastoma</taxon>
    </lineage>
</organism>
<sequence>MQLVEHIRVSYCPVGKPVDIGGSTCRASRDTSGLLDEANEIFEDVIEKHLQERVSASGRRDDFLDVLLDQCQDVNYYLDRGNIKPLILELFIAGTDTSSITTEWAMAVLIRSPATLRKVKEEITRVIGTENRISSTLYSGRAGGSAPGLPLASRMVHLMVASLIQSFEWKLLNGMLPDDLDMREQFGATLPVDYRVFGWSNY</sequence>
<dbReference type="EMBL" id="CM042885">
    <property type="protein sequence ID" value="KAI4364973.1"/>
    <property type="molecule type" value="Genomic_DNA"/>
</dbReference>